<evidence type="ECO:0000256" key="5">
    <source>
        <dbReference type="ARBA" id="ARBA00023048"/>
    </source>
</evidence>
<feature type="transmembrane region" description="Helical" evidence="6">
    <location>
        <begin position="51"/>
        <end position="80"/>
    </location>
</feature>
<reference evidence="7" key="1">
    <citation type="submission" date="2020-02" db="EMBL/GenBank/DDBJ databases">
        <title>Bacillus sedimentmangrovi sp. nov., isolated from sediment of the mangrove ecosystem.</title>
        <authorList>
            <person name="Liu G."/>
        </authorList>
    </citation>
    <scope>NUCLEOTIDE SEQUENCE [LARGE SCALE GENOMIC DNA]</scope>
    <source>
        <strain evidence="7">SgZ-7</strain>
    </source>
</reference>
<organism evidence="7 8">
    <name type="scientific">Neobacillus thermocopriae</name>
    <dbReference type="NCBI Taxonomy" id="1215031"/>
    <lineage>
        <taxon>Bacteria</taxon>
        <taxon>Bacillati</taxon>
        <taxon>Bacillota</taxon>
        <taxon>Bacilli</taxon>
        <taxon>Bacillales</taxon>
        <taxon>Bacillaceae</taxon>
        <taxon>Neobacillus</taxon>
    </lineage>
</organism>
<keyword evidence="6" id="KW-0812">Transmembrane</keyword>
<dbReference type="AlphaFoldDB" id="A0A6B3TQQ8"/>
<evidence type="ECO:0000256" key="1">
    <source>
        <dbReference type="ARBA" id="ARBA00004613"/>
    </source>
</evidence>
<evidence type="ECO:0000256" key="6">
    <source>
        <dbReference type="SAM" id="Phobius"/>
    </source>
</evidence>
<dbReference type="Gene3D" id="1.20.225.10">
    <property type="entry name" value="Bacteriocin AS-48"/>
    <property type="match status" value="1"/>
</dbReference>
<keyword evidence="6" id="KW-1133">Transmembrane helix</keyword>
<comment type="subcellular location">
    <subcellularLocation>
        <location evidence="1">Secreted</location>
    </subcellularLocation>
</comment>
<comment type="caution">
    <text evidence="7">The sequence shown here is derived from an EMBL/GenBank/DDBJ whole genome shotgun (WGS) entry which is preliminary data.</text>
</comment>
<dbReference type="NCBIfam" id="TIGR03651">
    <property type="entry name" value="circ_ocin_uber"/>
    <property type="match status" value="1"/>
</dbReference>
<gene>
    <name evidence="7" type="ORF">G4Z05_10765</name>
</gene>
<keyword evidence="5" id="KW-0078">Bacteriocin</keyword>
<keyword evidence="4" id="KW-0044">Antibiotic</keyword>
<dbReference type="SUPFAM" id="SSF47869">
    <property type="entry name" value="Bacteriocin AS-48"/>
    <property type="match status" value="1"/>
</dbReference>
<keyword evidence="2" id="KW-0964">Secreted</keyword>
<protein>
    <submittedName>
        <fullName evidence="7">Circular bacteriocin, circularin A/uberolysin family</fullName>
    </submittedName>
</protein>
<keyword evidence="8" id="KW-1185">Reference proteome</keyword>
<keyword evidence="3" id="KW-0929">Antimicrobial</keyword>
<accession>A0A6B3TQQ8</accession>
<feature type="transmembrane region" description="Helical" evidence="6">
    <location>
        <begin position="12"/>
        <end position="31"/>
    </location>
</feature>
<dbReference type="Proteomes" id="UP000481621">
    <property type="component" value="Unassembled WGS sequence"/>
</dbReference>
<dbReference type="InterPro" id="IPR009086">
    <property type="entry name" value="Bacteriocin_AS48"/>
</dbReference>
<sequence>MANRLNVIKVPVLLTATAIIMLGYFALLGTLPIADLAKEFGVPSAVGSVVAWYLDLGAAASIIIGLLTGFLSGGLGLIAAAGRETLKAFLLAELRNRGTKAFVAW</sequence>
<dbReference type="InterPro" id="IPR020038">
    <property type="entry name" value="Circ_bacteriocin"/>
</dbReference>
<evidence type="ECO:0000256" key="2">
    <source>
        <dbReference type="ARBA" id="ARBA00022525"/>
    </source>
</evidence>
<name>A0A6B3TQQ8_9BACI</name>
<evidence type="ECO:0000313" key="7">
    <source>
        <dbReference type="EMBL" id="NEX79344.1"/>
    </source>
</evidence>
<dbReference type="GO" id="GO:0042742">
    <property type="term" value="P:defense response to bacterium"/>
    <property type="evidence" value="ECO:0007669"/>
    <property type="project" value="UniProtKB-KW"/>
</dbReference>
<dbReference type="EMBL" id="JAAIUV010000016">
    <property type="protein sequence ID" value="NEX79344.1"/>
    <property type="molecule type" value="Genomic_DNA"/>
</dbReference>
<evidence type="ECO:0000256" key="4">
    <source>
        <dbReference type="ARBA" id="ARBA00023022"/>
    </source>
</evidence>
<proteinExistence type="predicted"/>
<dbReference type="RefSeq" id="WP_163251936.1">
    <property type="nucleotide sequence ID" value="NZ_JAAIUV010000016.1"/>
</dbReference>
<evidence type="ECO:0000313" key="8">
    <source>
        <dbReference type="Proteomes" id="UP000481621"/>
    </source>
</evidence>
<keyword evidence="6" id="KW-0472">Membrane</keyword>
<dbReference type="GO" id="GO:0005576">
    <property type="term" value="C:extracellular region"/>
    <property type="evidence" value="ECO:0007669"/>
    <property type="project" value="UniProtKB-SubCell"/>
</dbReference>
<dbReference type="GO" id="GO:0031640">
    <property type="term" value="P:killing of cells of another organism"/>
    <property type="evidence" value="ECO:0007669"/>
    <property type="project" value="UniProtKB-KW"/>
</dbReference>
<evidence type="ECO:0000256" key="3">
    <source>
        <dbReference type="ARBA" id="ARBA00022529"/>
    </source>
</evidence>